<comment type="similarity">
    <text evidence="3">Belongs to the STAM family.</text>
</comment>
<feature type="region of interest" description="Disordered" evidence="12">
    <location>
        <begin position="153"/>
        <end position="226"/>
    </location>
</feature>
<dbReference type="InParanoid" id="A0A0D2AX24"/>
<dbReference type="SUPFAM" id="SSF50044">
    <property type="entry name" value="SH3-domain"/>
    <property type="match status" value="1"/>
</dbReference>
<evidence type="ECO:0000259" key="13">
    <source>
        <dbReference type="PROSITE" id="PS50002"/>
    </source>
</evidence>
<keyword evidence="17" id="KW-1185">Reference proteome</keyword>
<dbReference type="SMART" id="SM00229">
    <property type="entry name" value="RasGEFN"/>
    <property type="match status" value="1"/>
</dbReference>
<dbReference type="InterPro" id="IPR036028">
    <property type="entry name" value="SH3-like_dom_sf"/>
</dbReference>
<keyword evidence="7 11" id="KW-0728">SH3 domain</keyword>
<dbReference type="GO" id="GO:0010008">
    <property type="term" value="C:endosome membrane"/>
    <property type="evidence" value="ECO:0007669"/>
    <property type="project" value="UniProtKB-SubCell"/>
</dbReference>
<dbReference type="Gene3D" id="2.20.70.10">
    <property type="match status" value="1"/>
</dbReference>
<dbReference type="Gene3D" id="1.20.870.10">
    <property type="entry name" value="Son of sevenless (SoS) protein Chain: S domain 1"/>
    <property type="match status" value="1"/>
</dbReference>
<dbReference type="CDD" id="cd11883">
    <property type="entry name" value="SH3_Sdc25"/>
    <property type="match status" value="1"/>
</dbReference>
<dbReference type="GO" id="GO:0005886">
    <property type="term" value="C:plasma membrane"/>
    <property type="evidence" value="ECO:0007669"/>
    <property type="project" value="TreeGrafter"/>
</dbReference>
<dbReference type="Pfam" id="PF00617">
    <property type="entry name" value="RasGEF"/>
    <property type="match status" value="1"/>
</dbReference>
<organism evidence="16 17">
    <name type="scientific">Verruconis gallopava</name>
    <dbReference type="NCBI Taxonomy" id="253628"/>
    <lineage>
        <taxon>Eukaryota</taxon>
        <taxon>Fungi</taxon>
        <taxon>Dikarya</taxon>
        <taxon>Ascomycota</taxon>
        <taxon>Pezizomycotina</taxon>
        <taxon>Dothideomycetes</taxon>
        <taxon>Pleosporomycetidae</taxon>
        <taxon>Venturiales</taxon>
        <taxon>Sympoventuriaceae</taxon>
        <taxon>Verruconis</taxon>
    </lineage>
</organism>
<dbReference type="InterPro" id="IPR019804">
    <property type="entry name" value="Ras_G-nucl-exch_fac_CS"/>
</dbReference>
<comment type="function">
    <text evidence="1">Component of the ESCRT-0 complex which is the sorting receptor for ubiquitinated cargo proteins at the multivesicular body (MVB).</text>
</comment>
<dbReference type="InterPro" id="IPR001202">
    <property type="entry name" value="WW_dom"/>
</dbReference>
<dbReference type="RefSeq" id="XP_016213603.1">
    <property type="nucleotide sequence ID" value="XM_016358502.1"/>
</dbReference>
<dbReference type="SMART" id="SM00147">
    <property type="entry name" value="RasGEF"/>
    <property type="match status" value="1"/>
</dbReference>
<evidence type="ECO:0000256" key="9">
    <source>
        <dbReference type="ARBA" id="ARBA00022753"/>
    </source>
</evidence>
<dbReference type="InterPro" id="IPR036020">
    <property type="entry name" value="WW_dom_sf"/>
</dbReference>
<dbReference type="AlphaFoldDB" id="A0A0D2AX24"/>
<dbReference type="InterPro" id="IPR001895">
    <property type="entry name" value="RASGEF_cat_dom"/>
</dbReference>
<feature type="compositionally biased region" description="Polar residues" evidence="12">
    <location>
        <begin position="610"/>
        <end position="622"/>
    </location>
</feature>
<dbReference type="InterPro" id="IPR036964">
    <property type="entry name" value="RASGEF_cat_dom_sf"/>
</dbReference>
<evidence type="ECO:0000256" key="3">
    <source>
        <dbReference type="ARBA" id="ARBA00009666"/>
    </source>
</evidence>
<dbReference type="GO" id="GO:0007265">
    <property type="term" value="P:Ras protein signal transduction"/>
    <property type="evidence" value="ECO:0007669"/>
    <property type="project" value="TreeGrafter"/>
</dbReference>
<evidence type="ECO:0000256" key="11">
    <source>
        <dbReference type="PROSITE-ProRule" id="PRU00192"/>
    </source>
</evidence>
<keyword evidence="9" id="KW-0967">Endosome</keyword>
<dbReference type="SMART" id="SM00326">
    <property type="entry name" value="SH3"/>
    <property type="match status" value="1"/>
</dbReference>
<evidence type="ECO:0000256" key="10">
    <source>
        <dbReference type="PROSITE-ProRule" id="PRU00168"/>
    </source>
</evidence>
<dbReference type="GeneID" id="27313014"/>
<dbReference type="Gene3D" id="2.30.30.40">
    <property type="entry name" value="SH3 Domains"/>
    <property type="match status" value="1"/>
</dbReference>
<feature type="compositionally biased region" description="Acidic residues" evidence="12">
    <location>
        <begin position="181"/>
        <end position="191"/>
    </location>
</feature>
<comment type="subunit">
    <text evidence="4">Component of the ESCRT-0 complex composed of HSE1 and VPS27.</text>
</comment>
<dbReference type="InterPro" id="IPR023578">
    <property type="entry name" value="Ras_GEF_dom_sf"/>
</dbReference>
<dbReference type="EMBL" id="KN847543">
    <property type="protein sequence ID" value="KIW03734.1"/>
    <property type="molecule type" value="Genomic_DNA"/>
</dbReference>
<dbReference type="VEuPathDB" id="FungiDB:PV09_05041"/>
<feature type="domain" description="N-terminal Ras-GEF" evidence="15">
    <location>
        <begin position="701"/>
        <end position="835"/>
    </location>
</feature>
<dbReference type="Pfam" id="PF25006">
    <property type="entry name" value="DUF7783"/>
    <property type="match status" value="1"/>
</dbReference>
<dbReference type="InterPro" id="IPR056686">
    <property type="entry name" value="DUF7784"/>
</dbReference>
<dbReference type="Gene3D" id="1.10.840.10">
    <property type="entry name" value="Ras guanine-nucleotide exchange factors catalytic domain"/>
    <property type="match status" value="1"/>
</dbReference>
<dbReference type="Proteomes" id="UP000053259">
    <property type="component" value="Unassembled WGS sequence"/>
</dbReference>
<evidence type="ECO:0000256" key="8">
    <source>
        <dbReference type="ARBA" id="ARBA00022658"/>
    </source>
</evidence>
<dbReference type="OrthoDB" id="546434at2759"/>
<evidence type="ECO:0000256" key="12">
    <source>
        <dbReference type="SAM" id="MobiDB-lite"/>
    </source>
</evidence>
<evidence type="ECO:0000313" key="17">
    <source>
        <dbReference type="Proteomes" id="UP000053259"/>
    </source>
</evidence>
<dbReference type="SUPFAM" id="SSF51045">
    <property type="entry name" value="WW domain"/>
    <property type="match status" value="1"/>
</dbReference>
<dbReference type="InterPro" id="IPR056685">
    <property type="entry name" value="DUF7783"/>
</dbReference>
<dbReference type="PROSITE" id="PS50002">
    <property type="entry name" value="SH3"/>
    <property type="match status" value="1"/>
</dbReference>
<feature type="region of interest" description="Disordered" evidence="12">
    <location>
        <begin position="605"/>
        <end position="653"/>
    </location>
</feature>
<protein>
    <recommendedName>
        <fullName evidence="5">Class E vacuolar protein-sorting machinery protein HSE1</fullName>
    </recommendedName>
    <alternativeName>
        <fullName evidence="6">Class E vacuolar protein-sorting machinery protein hse1</fullName>
    </alternativeName>
</protein>
<feature type="compositionally biased region" description="Basic and acidic residues" evidence="12">
    <location>
        <begin position="103"/>
        <end position="114"/>
    </location>
</feature>
<evidence type="ECO:0000259" key="15">
    <source>
        <dbReference type="PROSITE" id="PS50212"/>
    </source>
</evidence>
<dbReference type="PROSITE" id="PS50009">
    <property type="entry name" value="RASGEF_CAT"/>
    <property type="match status" value="1"/>
</dbReference>
<dbReference type="Pfam" id="PF00018">
    <property type="entry name" value="SH3_1"/>
    <property type="match status" value="1"/>
</dbReference>
<evidence type="ECO:0000313" key="16">
    <source>
        <dbReference type="EMBL" id="KIW03734.1"/>
    </source>
</evidence>
<feature type="compositionally biased region" description="Polar residues" evidence="12">
    <location>
        <begin position="192"/>
        <end position="203"/>
    </location>
</feature>
<dbReference type="Pfam" id="PF25008">
    <property type="entry name" value="DUF7784"/>
    <property type="match status" value="1"/>
</dbReference>
<dbReference type="FunFam" id="2.30.30.40:FF:000072">
    <property type="entry name" value="Unconventional Myosin IB"/>
    <property type="match status" value="1"/>
</dbReference>
<feature type="domain" description="Ras-GEF" evidence="14">
    <location>
        <begin position="870"/>
        <end position="1107"/>
    </location>
</feature>
<dbReference type="CDD" id="cd06224">
    <property type="entry name" value="REM"/>
    <property type="match status" value="1"/>
</dbReference>
<dbReference type="PRINTS" id="PR00452">
    <property type="entry name" value="SH3DOMAIN"/>
</dbReference>
<dbReference type="InterPro" id="IPR008937">
    <property type="entry name" value="Ras-like_GEF"/>
</dbReference>
<reference evidence="16 17" key="1">
    <citation type="submission" date="2015-01" db="EMBL/GenBank/DDBJ databases">
        <title>The Genome Sequence of Ochroconis gallopava CBS43764.</title>
        <authorList>
            <consortium name="The Broad Institute Genomics Platform"/>
            <person name="Cuomo C."/>
            <person name="de Hoog S."/>
            <person name="Gorbushina A."/>
            <person name="Stielow B."/>
            <person name="Teixiera M."/>
            <person name="Abouelleil A."/>
            <person name="Chapman S.B."/>
            <person name="Priest M."/>
            <person name="Young S.K."/>
            <person name="Wortman J."/>
            <person name="Nusbaum C."/>
            <person name="Birren B."/>
        </authorList>
    </citation>
    <scope>NUCLEOTIDE SEQUENCE [LARGE SCALE GENOMIC DNA]</scope>
    <source>
        <strain evidence="16 17">CBS 43764</strain>
    </source>
</reference>
<dbReference type="PROSITE" id="PS00720">
    <property type="entry name" value="RASGEF"/>
    <property type="match status" value="1"/>
</dbReference>
<comment type="subcellular location">
    <subcellularLocation>
        <location evidence="2">Endosome membrane</location>
        <topology evidence="2">Peripheral membrane protein</topology>
        <orientation evidence="2">Cytoplasmic side</orientation>
    </subcellularLocation>
</comment>
<proteinExistence type="inferred from homology"/>
<dbReference type="HOGENOM" id="CLU_002632_0_0_1"/>
<feature type="domain" description="SH3" evidence="13">
    <location>
        <begin position="11"/>
        <end position="70"/>
    </location>
</feature>
<evidence type="ECO:0000259" key="14">
    <source>
        <dbReference type="PROSITE" id="PS50009"/>
    </source>
</evidence>
<dbReference type="Pfam" id="PF23518">
    <property type="entry name" value="WW_2"/>
    <property type="match status" value="1"/>
</dbReference>
<name>A0A0D2AX24_9PEZI</name>
<dbReference type="GO" id="GO:0005085">
    <property type="term" value="F:guanyl-nucleotide exchange factor activity"/>
    <property type="evidence" value="ECO:0007669"/>
    <property type="project" value="UniProtKB-KW"/>
</dbReference>
<keyword evidence="8 10" id="KW-0344">Guanine-nucleotide releasing factor</keyword>
<evidence type="ECO:0000256" key="5">
    <source>
        <dbReference type="ARBA" id="ARBA00017923"/>
    </source>
</evidence>
<dbReference type="PANTHER" id="PTHR23113">
    <property type="entry name" value="GUANINE NUCLEOTIDE EXCHANGE FACTOR"/>
    <property type="match status" value="1"/>
</dbReference>
<evidence type="ECO:0000256" key="1">
    <source>
        <dbReference type="ARBA" id="ARBA00002654"/>
    </source>
</evidence>
<gene>
    <name evidence="16" type="ORF">PV09_05041</name>
</gene>
<feature type="region of interest" description="Disordered" evidence="12">
    <location>
        <begin position="76"/>
        <end position="114"/>
    </location>
</feature>
<dbReference type="CDD" id="cd00201">
    <property type="entry name" value="WW"/>
    <property type="match status" value="1"/>
</dbReference>
<evidence type="ECO:0000256" key="2">
    <source>
        <dbReference type="ARBA" id="ARBA00004125"/>
    </source>
</evidence>
<dbReference type="PROSITE" id="PS50212">
    <property type="entry name" value="RASGEF_NTER"/>
    <property type="match status" value="1"/>
</dbReference>
<dbReference type="Pfam" id="PF00618">
    <property type="entry name" value="RasGEF_N"/>
    <property type="match status" value="1"/>
</dbReference>
<accession>A0A0D2AX24</accession>
<dbReference type="PANTHER" id="PTHR23113:SF368">
    <property type="entry name" value="CELL DIVISION CONTROL PROTEIN 25"/>
    <property type="match status" value="1"/>
</dbReference>
<sequence length="1124" mass="126533">MNGYAGTTAPPGTMYVRALYNYDADDPTSLSFRQGDIIQVITQLESGWWDGFINGVRGWFPSNYCQLINLDEEGGEELEQRQALDQSDQSDDEPYEPSITSEKSAEVRDPARQQEEAAFWIPQATPDGRLYYFNTLTGVSTMELPLETPLSMNEDGRGGANTLLPTTTRPPPELMVGGMEREDDTDYENSESETGSALEQSMGSLRRPNLSRESSMESMNGRDRGMADTSLSMLQSTMPALGTTMTSFAGSPMQNPMGVGHQMFEDLDPVPLTWNRLVDDMRRAIERFRQAIENHQRSEFVRRAEDISDQLRLLLAAGSGTTDNHSGNPSIISTNKALYPHFRETMSRFSKLVLSSHIAAADFPPPDSYAKCLKEADGVLNGVYGFVDIARQQRGDEIPRLIPGFLVNNYSGGNWRNNGFTKPTTISASHYHEADDYDGAEPSTRLDMIVLERLAGEKAMIEQALKRLKEQLILTDKIITPMKHKILGDNVCKVASKVLELYRPYLATIESINLSPLGNDCSDPNVVDFNGQKQRLYDIVSELLIVCQAVASPLPDEWAKMRNDSLEERLQMVSAVVDSLFLITRQIYQSLQLLSDLMPIGDASPVKPVEQSTRIDSATSPPSFDPRARSGSRSTQITEYDDTRRPSTEGPLNLNSKARQLAGIKDNQAVNFRVAEPVGEEIPAFLRLEHEDEITYDTKVSPPQLRGGTLTGLVEQLTRHDKLDAVFNATFLLTYRSFTTAKELFEMLVKRWSIQPPDNLSPDEYQLWVERKQKPIQFRVVNILKSWLDTYWMEDMNDETRALIMHMLGFAKDFVATTNTPGAAPLISTIEQRLKGVEAPTKRLVLTLNQTTPVSIMPKNLKKLKFLDIDATEFARQLTIIESRLYGKIKLVECLNKTWQKKLAPGEEDPAKNIKALILHSNQLTNWVAQMILNQNDVKRRVIVIKHFVSIADKCRGLNNFSTLTSIISALGTAPIHRLSRTWQQVNGKTKDTLEAMRKLMGSTKNFAEYRETLRKINPPCVPFLGVFLTDLTFIEDGIPSLIKKSNLINFAKRAKTAEVIRDIQQYQNVPYPLAPVPELQEYVLTNMRNAGDVHEMYEMSLAVEPREREDEKIARLLSESGFL</sequence>
<dbReference type="SUPFAM" id="SSF48366">
    <property type="entry name" value="Ras GEF"/>
    <property type="match status" value="1"/>
</dbReference>
<evidence type="ECO:0000256" key="4">
    <source>
        <dbReference type="ARBA" id="ARBA00011446"/>
    </source>
</evidence>
<dbReference type="InterPro" id="IPR057827">
    <property type="entry name" value="WW_fungi"/>
</dbReference>
<dbReference type="InterPro" id="IPR001452">
    <property type="entry name" value="SH3_domain"/>
</dbReference>
<dbReference type="STRING" id="253628.A0A0D2AX24"/>
<dbReference type="InterPro" id="IPR000651">
    <property type="entry name" value="Ras-like_Gua-exchang_fac_N"/>
</dbReference>
<evidence type="ECO:0000256" key="7">
    <source>
        <dbReference type="ARBA" id="ARBA00022443"/>
    </source>
</evidence>
<dbReference type="CDD" id="cd00155">
    <property type="entry name" value="RasGEF"/>
    <property type="match status" value="1"/>
</dbReference>
<evidence type="ECO:0000256" key="6">
    <source>
        <dbReference type="ARBA" id="ARBA00018978"/>
    </source>
</evidence>